<feature type="non-terminal residue" evidence="1">
    <location>
        <position position="1"/>
    </location>
</feature>
<accession>X1U1G3</accession>
<evidence type="ECO:0000313" key="1">
    <source>
        <dbReference type="EMBL" id="GAJ11359.1"/>
    </source>
</evidence>
<name>X1U1G3_9ZZZZ</name>
<dbReference type="AlphaFoldDB" id="X1U1G3"/>
<comment type="caution">
    <text evidence="1">The sequence shown here is derived from an EMBL/GenBank/DDBJ whole genome shotgun (WGS) entry which is preliminary data.</text>
</comment>
<proteinExistence type="predicted"/>
<protein>
    <submittedName>
        <fullName evidence="1">Uncharacterized protein</fullName>
    </submittedName>
</protein>
<organism evidence="1">
    <name type="scientific">marine sediment metagenome</name>
    <dbReference type="NCBI Taxonomy" id="412755"/>
    <lineage>
        <taxon>unclassified sequences</taxon>
        <taxon>metagenomes</taxon>
        <taxon>ecological metagenomes</taxon>
    </lineage>
</organism>
<sequence>RKLATLVGEEPPELDIYVTGCVVDAMVARKWNMAVLRS</sequence>
<dbReference type="EMBL" id="BARW01025689">
    <property type="protein sequence ID" value="GAJ11359.1"/>
    <property type="molecule type" value="Genomic_DNA"/>
</dbReference>
<reference evidence="1" key="1">
    <citation type="journal article" date="2014" name="Front. Microbiol.">
        <title>High frequency of phylogenetically diverse reductive dehalogenase-homologous genes in deep subseafloor sedimentary metagenomes.</title>
        <authorList>
            <person name="Kawai M."/>
            <person name="Futagami T."/>
            <person name="Toyoda A."/>
            <person name="Takaki Y."/>
            <person name="Nishi S."/>
            <person name="Hori S."/>
            <person name="Arai W."/>
            <person name="Tsubouchi T."/>
            <person name="Morono Y."/>
            <person name="Uchiyama I."/>
            <person name="Ito T."/>
            <person name="Fujiyama A."/>
            <person name="Inagaki F."/>
            <person name="Takami H."/>
        </authorList>
    </citation>
    <scope>NUCLEOTIDE SEQUENCE</scope>
    <source>
        <strain evidence="1">Expedition CK06-06</strain>
    </source>
</reference>
<gene>
    <name evidence="1" type="ORF">S12H4_42051</name>
</gene>